<dbReference type="Pfam" id="PF01477">
    <property type="entry name" value="PLAT"/>
    <property type="match status" value="1"/>
</dbReference>
<dbReference type="SMART" id="SM00308">
    <property type="entry name" value="LH2"/>
    <property type="match status" value="1"/>
</dbReference>
<name>A0ABD2MN64_9CUCU</name>
<evidence type="ECO:0000256" key="8">
    <source>
        <dbReference type="PIRSR" id="PIRSR603915-2"/>
    </source>
</evidence>
<feature type="transmembrane region" description="Helical" evidence="10">
    <location>
        <begin position="1591"/>
        <end position="1610"/>
    </location>
</feature>
<dbReference type="InterPro" id="IPR051223">
    <property type="entry name" value="Polycystin"/>
</dbReference>
<feature type="transmembrane region" description="Helical" evidence="10">
    <location>
        <begin position="1113"/>
        <end position="1140"/>
    </location>
</feature>
<feature type="transmembrane region" description="Helical" evidence="10">
    <location>
        <begin position="823"/>
        <end position="845"/>
    </location>
</feature>
<dbReference type="PROSITE" id="PS50095">
    <property type="entry name" value="PLAT"/>
    <property type="match status" value="1"/>
</dbReference>
<dbReference type="Proteomes" id="UP001516400">
    <property type="component" value="Unassembled WGS sequence"/>
</dbReference>
<dbReference type="Pfam" id="PF08016">
    <property type="entry name" value="PKD_channel"/>
    <property type="match status" value="1"/>
</dbReference>
<comment type="caution">
    <text evidence="12">The sequence shown here is derived from an EMBL/GenBank/DDBJ whole genome shotgun (WGS) entry which is preliminary data.</text>
</comment>
<comment type="subcellular location">
    <subcellularLocation>
        <location evidence="1">Membrane</location>
        <topology evidence="1">Multi-pass membrane protein</topology>
    </subcellularLocation>
</comment>
<dbReference type="SUPFAM" id="SSF49723">
    <property type="entry name" value="Lipase/lipooxygenase domain (PLAT/LH2 domain)"/>
    <property type="match status" value="1"/>
</dbReference>
<keyword evidence="3 10" id="KW-0812">Transmembrane</keyword>
<evidence type="ECO:0000256" key="2">
    <source>
        <dbReference type="ARBA" id="ARBA00007200"/>
    </source>
</evidence>
<accession>A0ABD2MN64</accession>
<evidence type="ECO:0000256" key="1">
    <source>
        <dbReference type="ARBA" id="ARBA00004141"/>
    </source>
</evidence>
<dbReference type="GO" id="GO:0016020">
    <property type="term" value="C:membrane"/>
    <property type="evidence" value="ECO:0007669"/>
    <property type="project" value="UniProtKB-SubCell"/>
</dbReference>
<dbReference type="EMBL" id="JABFTP020000021">
    <property type="protein sequence ID" value="KAL3267694.1"/>
    <property type="molecule type" value="Genomic_DNA"/>
</dbReference>
<sequence length="1922" mass="222081">MGQKHIYRHENLKILAEFKGCNKKKYIYDYNLISLDTGTEKRFFNNPGPILYVNKYSLETGLFKVVLNVHSEEVYFDSERNPLFARIKGGFQRYVQPGANIILDASSSVDNANEDSMDIKNFEYSWVYDCNECGGFITSNEKGPVLKIKTEEHSLDDKYLVKLGIKSRWWSKMVYAFQIVNVISNSSAISVDCIENCYPPFLDGEMMFVASCKFNCPTDVWLWNLYTAPDDDESLINGKEELGNPQSLIGNRSVLTLLQNQTLPNTSYIITCALETSNGTAASYKFKTLMDSDFSCSIVPDKGYILDTTFSFNCVHADFGSYYWVTLVSAEDREQVLQYDSSWEYLFFNIPRMGVVYLRYAHFTGSEGYIDWDPSYGDSFQLLKKEIKSDEIEDLYNEGNQSISSLLESYDYVAVLDKMTVISKSIAEMNISETEKLRPVMDSIVTDMKKIPMNNLLNIQQASGIIGDLTSINTSFDPDFSSKITTFCKDLSKQHLNVVKQEYSDTKSGDLPLKSTISELMACSEVVSRPNQTAVEPKEFQFEITTVNYINEEGMANTETYDDYVNDEEASRNKEKYMDVTTDFIDICNVNGQTLLRRLLVNKDVEKVKTAEYTITAFRKRGYRLNEIAYEEHGVKLMFPRYLRDSYFIFSVVDANHTDKDQLPIHVIILEAGKSLCIEFTDLEDNVTLNVLSTDFEIPTLDHFSNTTTAQVISKNSKYFVDERINDYHGYRLIAVIPNTRNEFNENKTLVYSMKAYAISCVKWDKDERKWIAGCPATFSRESEAIICACEELSTISVTLEEIEIKDWQKYLPLDKNLEERSYYITSIFLGLSFLFYCILICFGVKEVNCTQISVFFLSDVTRRSRFGYLIKVKTGSKLGAGTTANVTIRIIGIKAASEPHVLNYPDPLLKLLQRGKEDWYFLATQSHLGKILEIELWFDGIGSLPSWYCSIVRIFDVQDNIWYDFRVSKLFNMYPKIRIYAKANPSNIYKDESFKATVTALLEKCLSKSRLFNLSLRQTDDSMSYIKRITLMFSILSSIALFCLIIYGVPKQTPIDSITKFCEYRFTGSVALNGIGSSTVAAIYHIPITHIFMAAKVQLPYDKGGQKNKHSLIWTVGCWLFLIIIIIVKMTLLITYGVWIPDITVYMWITSVLIGMLFYIIVIEGIRNFLVIRKIRELNQENAYIKRKLSEIIERIEVQRAVLYKEFGKYLLRPFLQHLYRPLGMVQMKLQWMIEKMKFEVRELIENLVMFILYISLMYMVILANRDSRIVYSNQHVLKLMAGERAFPLERVFSIRTLEDYIEKTLIQVTQSKTWYGTYAVRDPGMTIDYKNKMLGVIRFRQHRSEEYNCEIPEIMNFKNRSWCLRPFFTSESTSDFGVGWSNDEPSNAGRMSYVWKFIEDNVTGTSSILGKLGHYPGSGYVAFLGRGMKNSFANFEYLKHFSWFDELTRVVFIEFLLYNADFNVFNAVRFSIEKSVTGYLKIEVQVETSRMILVKREKIIALTILLVLFSALVAIMSIRTLARIYRTGVWFFRDAWHLVDIILIVLSVGCICLFYHRSNEVGKLLKSLEGIDPKEFINYFALLRVDNTFTIIAAILIGVATLKLWGLFRFMVIFRIVERTFLTCFFALGALVVYHVIIIAAFAVSGYVLFVDHSYKFEGIVNSVEFLLELTMRPFEGEELEMLHEPQLGIGYMFYTMYSIFSQTFTCIYTALIIIYYSKAQEHFSNLPEVYTVRNYLSEQVKFYYNLLKLRLKSLRLPAGHDGEKNDSPLSPKSDEHRFANCLTLSHNKLKTMSLISLCVLRNSDPDRKPLTQKDIRLMTYTLYYMRKIENEAEEEEDVERFFKGSLGGNKVKLIPESQITKAEIATSIMLGRKKEEIWKTLNIYEKEVTRIETKYQLKRINENLSAMLDAVNNIKVKIK</sequence>
<feature type="transmembrane region" description="Helical" evidence="10">
    <location>
        <begin position="1146"/>
        <end position="1167"/>
    </location>
</feature>
<comment type="similarity">
    <text evidence="2">Belongs to the polycystin family.</text>
</comment>
<dbReference type="InterPro" id="IPR003915">
    <property type="entry name" value="PKD_2"/>
</dbReference>
<dbReference type="InterPro" id="IPR036392">
    <property type="entry name" value="PLAT/LH2_dom_sf"/>
</dbReference>
<reference evidence="12 13" key="1">
    <citation type="journal article" date="2021" name="BMC Biol.">
        <title>Horizontally acquired antibacterial genes associated with adaptive radiation of ladybird beetles.</title>
        <authorList>
            <person name="Li H.S."/>
            <person name="Tang X.F."/>
            <person name="Huang Y.H."/>
            <person name="Xu Z.Y."/>
            <person name="Chen M.L."/>
            <person name="Du X.Y."/>
            <person name="Qiu B.Y."/>
            <person name="Chen P.T."/>
            <person name="Zhang W."/>
            <person name="Slipinski A."/>
            <person name="Escalona H.E."/>
            <person name="Waterhouse R.M."/>
            <person name="Zwick A."/>
            <person name="Pang H."/>
        </authorList>
    </citation>
    <scope>NUCLEOTIDE SEQUENCE [LARGE SCALE GENOMIC DNA]</scope>
    <source>
        <strain evidence="12">SYSU2018</strain>
    </source>
</reference>
<keyword evidence="6 10" id="KW-0472">Membrane</keyword>
<feature type="transmembrane region" description="Helical" evidence="10">
    <location>
        <begin position="1540"/>
        <end position="1558"/>
    </location>
</feature>
<feature type="transmembrane region" description="Helical" evidence="10">
    <location>
        <begin position="1501"/>
        <end position="1520"/>
    </location>
</feature>
<dbReference type="PANTHER" id="PTHR10877">
    <property type="entry name" value="POLYCYSTIN FAMILY MEMBER"/>
    <property type="match status" value="1"/>
</dbReference>
<dbReference type="InterPro" id="IPR001024">
    <property type="entry name" value="PLAT/LH2_dom"/>
</dbReference>
<evidence type="ECO:0000256" key="4">
    <source>
        <dbReference type="ARBA" id="ARBA00022729"/>
    </source>
</evidence>
<evidence type="ECO:0000256" key="7">
    <source>
        <dbReference type="ARBA" id="ARBA00023180"/>
    </source>
</evidence>
<keyword evidence="5 10" id="KW-1133">Transmembrane helix</keyword>
<evidence type="ECO:0000313" key="12">
    <source>
        <dbReference type="EMBL" id="KAL3267694.1"/>
    </source>
</evidence>
<evidence type="ECO:0000256" key="10">
    <source>
        <dbReference type="SAM" id="Phobius"/>
    </source>
</evidence>
<dbReference type="Gene3D" id="2.60.60.20">
    <property type="entry name" value="PLAT/LH2 domain"/>
    <property type="match status" value="1"/>
</dbReference>
<feature type="transmembrane region" description="Helical" evidence="10">
    <location>
        <begin position="1622"/>
        <end position="1652"/>
    </location>
</feature>
<evidence type="ECO:0000256" key="9">
    <source>
        <dbReference type="PROSITE-ProRule" id="PRU00152"/>
    </source>
</evidence>
<keyword evidence="13" id="KW-1185">Reference proteome</keyword>
<evidence type="ECO:0000256" key="3">
    <source>
        <dbReference type="ARBA" id="ARBA00022692"/>
    </source>
</evidence>
<comment type="caution">
    <text evidence="9">Lacks conserved residue(s) required for the propagation of feature annotation.</text>
</comment>
<evidence type="ECO:0000256" key="5">
    <source>
        <dbReference type="ARBA" id="ARBA00022989"/>
    </source>
</evidence>
<keyword evidence="7" id="KW-0325">Glycoprotein</keyword>
<feature type="domain" description="PLAT" evidence="11">
    <location>
        <begin position="867"/>
        <end position="986"/>
    </location>
</feature>
<feature type="transmembrane region" description="Helical" evidence="10">
    <location>
        <begin position="1245"/>
        <end position="1265"/>
    </location>
</feature>
<evidence type="ECO:0000256" key="6">
    <source>
        <dbReference type="ARBA" id="ARBA00023136"/>
    </source>
</evidence>
<feature type="transmembrane region" description="Helical" evidence="10">
    <location>
        <begin position="1030"/>
        <end position="1051"/>
    </location>
</feature>
<protein>
    <recommendedName>
        <fullName evidence="11">PLAT domain-containing protein</fullName>
    </recommendedName>
</protein>
<evidence type="ECO:0000259" key="11">
    <source>
        <dbReference type="PROSITE" id="PS50095"/>
    </source>
</evidence>
<dbReference type="PANTHER" id="PTHR10877:SF183">
    <property type="entry name" value="AT14535P-RELATED"/>
    <property type="match status" value="1"/>
</dbReference>
<feature type="disulfide bond" evidence="8">
    <location>
        <begin position="1351"/>
        <end position="1365"/>
    </location>
</feature>
<proteinExistence type="inferred from homology"/>
<feature type="transmembrane region" description="Helical" evidence="10">
    <location>
        <begin position="1694"/>
        <end position="1719"/>
    </location>
</feature>
<dbReference type="Pfam" id="PF02010">
    <property type="entry name" value="REJ"/>
    <property type="match status" value="1"/>
</dbReference>
<gene>
    <name evidence="12" type="ORF">HHI36_006826</name>
</gene>
<evidence type="ECO:0000313" key="13">
    <source>
        <dbReference type="Proteomes" id="UP001516400"/>
    </source>
</evidence>
<organism evidence="12 13">
    <name type="scientific">Cryptolaemus montrouzieri</name>
    <dbReference type="NCBI Taxonomy" id="559131"/>
    <lineage>
        <taxon>Eukaryota</taxon>
        <taxon>Metazoa</taxon>
        <taxon>Ecdysozoa</taxon>
        <taxon>Arthropoda</taxon>
        <taxon>Hexapoda</taxon>
        <taxon>Insecta</taxon>
        <taxon>Pterygota</taxon>
        <taxon>Neoptera</taxon>
        <taxon>Endopterygota</taxon>
        <taxon>Coleoptera</taxon>
        <taxon>Polyphaga</taxon>
        <taxon>Cucujiformia</taxon>
        <taxon>Coccinelloidea</taxon>
        <taxon>Coccinellidae</taxon>
        <taxon>Scymninae</taxon>
        <taxon>Scymnini</taxon>
        <taxon>Cryptolaemus</taxon>
    </lineage>
</organism>
<dbReference type="InterPro" id="IPR002859">
    <property type="entry name" value="PKD/REJ-like"/>
</dbReference>
<dbReference type="Pfam" id="PF20519">
    <property type="entry name" value="Polycystin_dom"/>
    <property type="match status" value="1"/>
</dbReference>
<dbReference type="InterPro" id="IPR013122">
    <property type="entry name" value="PKD1_2_channel"/>
</dbReference>
<dbReference type="PRINTS" id="PR01433">
    <property type="entry name" value="POLYCYSTIN2"/>
</dbReference>
<feature type="transmembrane region" description="Helical" evidence="10">
    <location>
        <begin position="1071"/>
        <end position="1093"/>
    </location>
</feature>
<dbReference type="InterPro" id="IPR046791">
    <property type="entry name" value="Polycystin_dom"/>
</dbReference>
<keyword evidence="4" id="KW-0732">Signal</keyword>